<keyword evidence="3" id="KW-1003">Cell membrane</keyword>
<feature type="domain" description="Tripartite ATP-independent periplasmic transporters DctQ component" evidence="10">
    <location>
        <begin position="46"/>
        <end position="129"/>
    </location>
</feature>
<name>A0ABU3SZQ8_9ALTE</name>
<proteinExistence type="inferred from homology"/>
<comment type="subunit">
    <text evidence="9">The complex comprises the extracytoplasmic solute receptor protein and the two transmembrane proteins.</text>
</comment>
<accession>A0ABU3SZQ8</accession>
<sequence length="138" mass="15926">MTDYKTSDKPTELDALEFDIEDDEPFSYADFRLEDWLAFALFWLLAITLFSQFLSRYVFASPLGWTEELARYQLVTLGFIGSCMGVRKNTHIFVSLFHRWMPSGLSVIIYRCIAVCNLVFLSALAYFDLANYTAARNS</sequence>
<comment type="function">
    <text evidence="9">Part of the tripartite ATP-independent periplasmic (TRAP) transport system.</text>
</comment>
<comment type="similarity">
    <text evidence="8 9">Belongs to the TRAP transporter small permease family.</text>
</comment>
<dbReference type="RefSeq" id="WP_316026947.1">
    <property type="nucleotide sequence ID" value="NZ_JAWDIO010000002.1"/>
</dbReference>
<dbReference type="Proteomes" id="UP001247805">
    <property type="component" value="Unassembled WGS sequence"/>
</dbReference>
<keyword evidence="6 9" id="KW-1133">Transmembrane helix</keyword>
<dbReference type="PANTHER" id="PTHR35011:SF11">
    <property type="entry name" value="TRAP TRANSPORTER SMALL PERMEASE PROTEIN"/>
    <property type="match status" value="1"/>
</dbReference>
<comment type="subcellular location">
    <subcellularLocation>
        <location evidence="1 9">Cell inner membrane</location>
        <topology evidence="1 9">Multi-pass membrane protein</topology>
    </subcellularLocation>
</comment>
<keyword evidence="2 9" id="KW-0813">Transport</keyword>
<organism evidence="11 12">
    <name type="scientific">Paraglaciecola aquimarina</name>
    <dbReference type="NCBI Taxonomy" id="1235557"/>
    <lineage>
        <taxon>Bacteria</taxon>
        <taxon>Pseudomonadati</taxon>
        <taxon>Pseudomonadota</taxon>
        <taxon>Gammaproteobacteria</taxon>
        <taxon>Alteromonadales</taxon>
        <taxon>Alteromonadaceae</taxon>
        <taxon>Paraglaciecola</taxon>
    </lineage>
</organism>
<dbReference type="EMBL" id="JAWDIO010000002">
    <property type="protein sequence ID" value="MDU0355407.1"/>
    <property type="molecule type" value="Genomic_DNA"/>
</dbReference>
<evidence type="ECO:0000259" key="10">
    <source>
        <dbReference type="Pfam" id="PF04290"/>
    </source>
</evidence>
<dbReference type="Pfam" id="PF04290">
    <property type="entry name" value="DctQ"/>
    <property type="match status" value="1"/>
</dbReference>
<evidence type="ECO:0000256" key="6">
    <source>
        <dbReference type="ARBA" id="ARBA00022989"/>
    </source>
</evidence>
<evidence type="ECO:0000256" key="8">
    <source>
        <dbReference type="ARBA" id="ARBA00038436"/>
    </source>
</evidence>
<evidence type="ECO:0000256" key="4">
    <source>
        <dbReference type="ARBA" id="ARBA00022519"/>
    </source>
</evidence>
<feature type="transmembrane region" description="Helical" evidence="9">
    <location>
        <begin position="36"/>
        <end position="58"/>
    </location>
</feature>
<dbReference type="InterPro" id="IPR007387">
    <property type="entry name" value="TRAP_DctQ"/>
</dbReference>
<keyword evidence="7 9" id="KW-0472">Membrane</keyword>
<evidence type="ECO:0000313" key="12">
    <source>
        <dbReference type="Proteomes" id="UP001247805"/>
    </source>
</evidence>
<evidence type="ECO:0000313" key="11">
    <source>
        <dbReference type="EMBL" id="MDU0355407.1"/>
    </source>
</evidence>
<keyword evidence="12" id="KW-1185">Reference proteome</keyword>
<evidence type="ECO:0000256" key="7">
    <source>
        <dbReference type="ARBA" id="ARBA00023136"/>
    </source>
</evidence>
<keyword evidence="5 9" id="KW-0812">Transmembrane</keyword>
<gene>
    <name evidence="11" type="ORF">RS130_17190</name>
</gene>
<keyword evidence="4 9" id="KW-0997">Cell inner membrane</keyword>
<evidence type="ECO:0000256" key="3">
    <source>
        <dbReference type="ARBA" id="ARBA00022475"/>
    </source>
</evidence>
<evidence type="ECO:0000256" key="2">
    <source>
        <dbReference type="ARBA" id="ARBA00022448"/>
    </source>
</evidence>
<protein>
    <recommendedName>
        <fullName evidence="9">TRAP transporter small permease protein</fullName>
    </recommendedName>
</protein>
<feature type="transmembrane region" description="Helical" evidence="9">
    <location>
        <begin position="70"/>
        <end position="87"/>
    </location>
</feature>
<dbReference type="PANTHER" id="PTHR35011">
    <property type="entry name" value="2,3-DIKETO-L-GULONATE TRAP TRANSPORTER SMALL PERMEASE PROTEIN YIAM"/>
    <property type="match status" value="1"/>
</dbReference>
<evidence type="ECO:0000256" key="9">
    <source>
        <dbReference type="RuleBase" id="RU369079"/>
    </source>
</evidence>
<comment type="caution">
    <text evidence="9">Lacks conserved residue(s) required for the propagation of feature annotation.</text>
</comment>
<evidence type="ECO:0000256" key="1">
    <source>
        <dbReference type="ARBA" id="ARBA00004429"/>
    </source>
</evidence>
<comment type="caution">
    <text evidence="11">The sequence shown here is derived from an EMBL/GenBank/DDBJ whole genome shotgun (WGS) entry which is preliminary data.</text>
</comment>
<dbReference type="InterPro" id="IPR055348">
    <property type="entry name" value="DctQ"/>
</dbReference>
<evidence type="ECO:0000256" key="5">
    <source>
        <dbReference type="ARBA" id="ARBA00022692"/>
    </source>
</evidence>
<reference evidence="11 12" key="1">
    <citation type="submission" date="2023-10" db="EMBL/GenBank/DDBJ databases">
        <title>Glaciecola aquimarina strain GGW-M5 nov., isolated from a coastal seawater.</title>
        <authorList>
            <person name="Bayburt H."/>
            <person name="Kim J.M."/>
            <person name="Choi B.J."/>
            <person name="Jeon C.O."/>
        </authorList>
    </citation>
    <scope>NUCLEOTIDE SEQUENCE [LARGE SCALE GENOMIC DNA]</scope>
    <source>
        <strain evidence="11 12">KCTC 32108</strain>
    </source>
</reference>
<feature type="transmembrane region" description="Helical" evidence="9">
    <location>
        <begin position="108"/>
        <end position="127"/>
    </location>
</feature>